<evidence type="ECO:0000256" key="8">
    <source>
        <dbReference type="RuleBase" id="RU003761"/>
    </source>
</evidence>
<dbReference type="InterPro" id="IPR005662">
    <property type="entry name" value="GTPase_Era-like"/>
</dbReference>
<feature type="region of interest" description="G4" evidence="7">
    <location>
        <begin position="133"/>
        <end position="136"/>
    </location>
</feature>
<feature type="binding site" evidence="6">
    <location>
        <begin position="25"/>
        <end position="32"/>
    </location>
    <ligand>
        <name>GTP</name>
        <dbReference type="ChEBI" id="CHEBI:37565"/>
    </ligand>
</feature>
<dbReference type="PROSITE" id="PS51713">
    <property type="entry name" value="G_ERA"/>
    <property type="match status" value="1"/>
</dbReference>
<dbReference type="Proteomes" id="UP000604737">
    <property type="component" value="Unassembled WGS sequence"/>
</dbReference>
<dbReference type="SUPFAM" id="SSF54814">
    <property type="entry name" value="Prokaryotic type KH domain (KH-domain type II)"/>
    <property type="match status" value="1"/>
</dbReference>
<sequence>MTEELMLPEESAAEDYRCGFVAIIGRPNVGKSTLMNHLIGMKVSITSRKAQTTRHRITGVLTSETAQFVFVDTPGFQTRYRNALNQAMNRSVTTTLADVDAILFVVEAGRFTQQDEDVLKLLPKDRQVLLVVNKVDEIEDKASLLPFIESVAQKHAFTAIVPISAQKKQKLDVLLQAVEPLLPHSAPMYEEDQVTDRSERFLAAEIIREKIFRMMGDELPYSVTVEIEKFDEEMTKDGRELKRIYAAILVDRDSQKAMLIGKNGERLKRIGTEARQDMEKLFDAKVFLEIWVKVKSGWADDTRLLRQYGFE</sequence>
<dbReference type="EMBL" id="BMYO01000002">
    <property type="protein sequence ID" value="GHD58765.1"/>
    <property type="molecule type" value="Genomic_DNA"/>
</dbReference>
<accession>A0ABQ3GXQ5</accession>
<evidence type="ECO:0000313" key="12">
    <source>
        <dbReference type="Proteomes" id="UP000604737"/>
    </source>
</evidence>
<keyword evidence="6" id="KW-1003">Cell membrane</keyword>
<evidence type="ECO:0000256" key="5">
    <source>
        <dbReference type="ARBA" id="ARBA00023134"/>
    </source>
</evidence>
<evidence type="ECO:0000259" key="10">
    <source>
        <dbReference type="PROSITE" id="PS51713"/>
    </source>
</evidence>
<evidence type="ECO:0000256" key="6">
    <source>
        <dbReference type="HAMAP-Rule" id="MF_00367"/>
    </source>
</evidence>
<dbReference type="PROSITE" id="PS50823">
    <property type="entry name" value="KH_TYPE_2"/>
    <property type="match status" value="1"/>
</dbReference>
<feature type="domain" description="Era-type G" evidence="10">
    <location>
        <begin position="17"/>
        <end position="184"/>
    </location>
</feature>
<keyword evidence="12" id="KW-1185">Reference proteome</keyword>
<dbReference type="PANTHER" id="PTHR42698:SF1">
    <property type="entry name" value="GTPASE ERA, MITOCHONDRIAL"/>
    <property type="match status" value="1"/>
</dbReference>
<evidence type="ECO:0000256" key="1">
    <source>
        <dbReference type="ARBA" id="ARBA00007921"/>
    </source>
</evidence>
<feature type="region of interest" description="G1" evidence="7">
    <location>
        <begin position="25"/>
        <end position="32"/>
    </location>
</feature>
<keyword evidence="6" id="KW-0690">Ribosome biogenesis</keyword>
<dbReference type="Pfam" id="PF01926">
    <property type="entry name" value="MMR_HSR1"/>
    <property type="match status" value="1"/>
</dbReference>
<evidence type="ECO:0000256" key="3">
    <source>
        <dbReference type="ARBA" id="ARBA00022741"/>
    </source>
</evidence>
<dbReference type="SUPFAM" id="SSF52540">
    <property type="entry name" value="P-loop containing nucleoside triphosphate hydrolases"/>
    <property type="match status" value="1"/>
</dbReference>
<dbReference type="NCBIfam" id="TIGR00231">
    <property type="entry name" value="small_GTP"/>
    <property type="match status" value="1"/>
</dbReference>
<dbReference type="NCBIfam" id="TIGR00436">
    <property type="entry name" value="era"/>
    <property type="match status" value="1"/>
</dbReference>
<organism evidence="11 12">
    <name type="scientific">Jeongeupia chitinilytica</name>
    <dbReference type="NCBI Taxonomy" id="1041641"/>
    <lineage>
        <taxon>Bacteria</taxon>
        <taxon>Pseudomonadati</taxon>
        <taxon>Pseudomonadota</taxon>
        <taxon>Betaproteobacteria</taxon>
        <taxon>Neisseriales</taxon>
        <taxon>Chitinibacteraceae</taxon>
        <taxon>Jeongeupia</taxon>
    </lineage>
</organism>
<comment type="caution">
    <text evidence="11">The sequence shown here is derived from an EMBL/GenBank/DDBJ whole genome shotgun (WGS) entry which is preliminary data.</text>
</comment>
<feature type="region of interest" description="G5" evidence="7">
    <location>
        <begin position="163"/>
        <end position="165"/>
    </location>
</feature>
<dbReference type="PRINTS" id="PR00326">
    <property type="entry name" value="GTP1OBG"/>
</dbReference>
<dbReference type="InterPro" id="IPR005225">
    <property type="entry name" value="Small_GTP-bd"/>
</dbReference>
<dbReference type="InterPro" id="IPR027417">
    <property type="entry name" value="P-loop_NTPase"/>
</dbReference>
<dbReference type="InterPro" id="IPR006073">
    <property type="entry name" value="GTP-bd"/>
</dbReference>
<dbReference type="InterPro" id="IPR009019">
    <property type="entry name" value="KH_sf_prok-type"/>
</dbReference>
<keyword evidence="5 6" id="KW-0342">GTP-binding</keyword>
<dbReference type="CDD" id="cd04163">
    <property type="entry name" value="Era"/>
    <property type="match status" value="1"/>
</dbReference>
<keyword evidence="6" id="KW-0963">Cytoplasm</keyword>
<gene>
    <name evidence="6 11" type="primary">era</name>
    <name evidence="11" type="ORF">GCM10007350_09120</name>
</gene>
<comment type="similarity">
    <text evidence="1 6 7 8">Belongs to the TRAFAC class TrmE-Era-EngA-EngB-Septin-like GTPase superfamily. Era GTPase family.</text>
</comment>
<dbReference type="NCBIfam" id="NF000908">
    <property type="entry name" value="PRK00089.1"/>
    <property type="match status" value="1"/>
</dbReference>
<feature type="region of interest" description="G2" evidence="7">
    <location>
        <begin position="51"/>
        <end position="55"/>
    </location>
</feature>
<dbReference type="CDD" id="cd22534">
    <property type="entry name" value="KH-II_Era"/>
    <property type="match status" value="1"/>
</dbReference>
<dbReference type="PANTHER" id="PTHR42698">
    <property type="entry name" value="GTPASE ERA"/>
    <property type="match status" value="1"/>
</dbReference>
<name>A0ABQ3GXQ5_9NEIS</name>
<protein>
    <recommendedName>
        <fullName evidence="2 6">GTPase Era</fullName>
    </recommendedName>
</protein>
<dbReference type="Gene3D" id="3.40.50.300">
    <property type="entry name" value="P-loop containing nucleotide triphosphate hydrolases"/>
    <property type="match status" value="1"/>
</dbReference>
<dbReference type="Pfam" id="PF07650">
    <property type="entry name" value="KH_2"/>
    <property type="match status" value="1"/>
</dbReference>
<evidence type="ECO:0000256" key="4">
    <source>
        <dbReference type="ARBA" id="ARBA00022884"/>
    </source>
</evidence>
<keyword evidence="6" id="KW-0472">Membrane</keyword>
<keyword evidence="3 6" id="KW-0547">Nucleotide-binding</keyword>
<evidence type="ECO:0000256" key="2">
    <source>
        <dbReference type="ARBA" id="ARBA00020484"/>
    </source>
</evidence>
<feature type="binding site" evidence="6">
    <location>
        <begin position="133"/>
        <end position="136"/>
    </location>
    <ligand>
        <name>GTP</name>
        <dbReference type="ChEBI" id="CHEBI:37565"/>
    </ligand>
</feature>
<dbReference type="InterPro" id="IPR004044">
    <property type="entry name" value="KH_dom_type_2"/>
</dbReference>
<dbReference type="Gene3D" id="3.30.300.20">
    <property type="match status" value="1"/>
</dbReference>
<reference evidence="12" key="1">
    <citation type="journal article" date="2019" name="Int. J. Syst. Evol. Microbiol.">
        <title>The Global Catalogue of Microorganisms (GCM) 10K type strain sequencing project: providing services to taxonomists for standard genome sequencing and annotation.</title>
        <authorList>
            <consortium name="The Broad Institute Genomics Platform"/>
            <consortium name="The Broad Institute Genome Sequencing Center for Infectious Disease"/>
            <person name="Wu L."/>
            <person name="Ma J."/>
        </authorList>
    </citation>
    <scope>NUCLEOTIDE SEQUENCE [LARGE SCALE GENOMIC DNA]</scope>
    <source>
        <strain evidence="12">KCTC 23701</strain>
    </source>
</reference>
<evidence type="ECO:0000256" key="7">
    <source>
        <dbReference type="PROSITE-ProRule" id="PRU01050"/>
    </source>
</evidence>
<comment type="subcellular location">
    <subcellularLocation>
        <location evidence="6">Cytoplasm</location>
    </subcellularLocation>
    <subcellularLocation>
        <location evidence="6">Cell membrane</location>
        <topology evidence="6">Peripheral membrane protein</topology>
    </subcellularLocation>
</comment>
<evidence type="ECO:0000313" key="11">
    <source>
        <dbReference type="EMBL" id="GHD58765.1"/>
    </source>
</evidence>
<dbReference type="RefSeq" id="WP_189458977.1">
    <property type="nucleotide sequence ID" value="NZ_BMYO01000002.1"/>
</dbReference>
<comment type="function">
    <text evidence="6">An essential GTPase that binds both GDP and GTP, with rapid nucleotide exchange. Plays a role in 16S rRNA processing and 30S ribosomal subunit biogenesis and possibly also in cell cycle regulation and energy metabolism.</text>
</comment>
<dbReference type="HAMAP" id="MF_00367">
    <property type="entry name" value="GTPase_Era"/>
    <property type="match status" value="1"/>
</dbReference>
<feature type="region of interest" description="G3" evidence="7">
    <location>
        <begin position="72"/>
        <end position="75"/>
    </location>
</feature>
<dbReference type="InterPro" id="IPR030388">
    <property type="entry name" value="G_ERA_dom"/>
</dbReference>
<proteinExistence type="inferred from homology"/>
<feature type="domain" description="KH type-2" evidence="9">
    <location>
        <begin position="207"/>
        <end position="296"/>
    </location>
</feature>
<comment type="subunit">
    <text evidence="6">Monomer.</text>
</comment>
<keyword evidence="6" id="KW-0699">rRNA-binding</keyword>
<feature type="binding site" evidence="6">
    <location>
        <begin position="72"/>
        <end position="76"/>
    </location>
    <ligand>
        <name>GTP</name>
        <dbReference type="ChEBI" id="CHEBI:37565"/>
    </ligand>
</feature>
<dbReference type="InterPro" id="IPR015946">
    <property type="entry name" value="KH_dom-like_a/b"/>
</dbReference>
<evidence type="ECO:0000259" key="9">
    <source>
        <dbReference type="PROSITE" id="PS50823"/>
    </source>
</evidence>
<keyword evidence="4 6" id="KW-0694">RNA-binding</keyword>